<organism evidence="1 3">
    <name type="scientific">Nitrosomonas communis</name>
    <dbReference type="NCBI Taxonomy" id="44574"/>
    <lineage>
        <taxon>Bacteria</taxon>
        <taxon>Pseudomonadati</taxon>
        <taxon>Pseudomonadota</taxon>
        <taxon>Betaproteobacteria</taxon>
        <taxon>Nitrosomonadales</taxon>
        <taxon>Nitrosomonadaceae</taxon>
        <taxon>Nitrosomonas</taxon>
    </lineage>
</organism>
<reference evidence="2 4" key="3">
    <citation type="submission" date="2019-07" db="EMBL/GenBank/DDBJ databases">
        <title>Active sludge and wastewater microbial communities from Klosterneuburg, Austria.</title>
        <authorList>
            <person name="Wagner M."/>
        </authorList>
    </citation>
    <scope>NUCLEOTIDE SEQUENCE [LARGE SCALE GENOMIC DNA]</scope>
    <source>
        <strain evidence="2 4">Nm2</strain>
    </source>
</reference>
<proteinExistence type="predicted"/>
<dbReference type="Proteomes" id="UP000324176">
    <property type="component" value="Unassembled WGS sequence"/>
</dbReference>
<dbReference type="OrthoDB" id="8550003at2"/>
<dbReference type="Proteomes" id="UP000034156">
    <property type="component" value="Chromosome"/>
</dbReference>
<evidence type="ECO:0000313" key="2">
    <source>
        <dbReference type="EMBL" id="TYP91604.1"/>
    </source>
</evidence>
<gene>
    <name evidence="1" type="ORF">AAW31_09505</name>
    <name evidence="2" type="ORF">BCL69_100832</name>
</gene>
<dbReference type="EMBL" id="VNHT01000008">
    <property type="protein sequence ID" value="TYP91604.1"/>
    <property type="molecule type" value="Genomic_DNA"/>
</dbReference>
<protein>
    <submittedName>
        <fullName evidence="1">Uncharacterized protein</fullName>
    </submittedName>
</protein>
<sequence>MLLPKKNPKSTLTWVAILSIVLQGQASYLSTGLEGVECHQIKDENVLDRFKAKQVDVSAVNLKSIIFKSKVYQIGPVTLTQDEFRASAAPDSVSEVVVKLTDKRAFGVLNGKMVGVVEAITTLGGTSTFYELALLTESTEHAQGWTNTDTVLLGDRVRVHSLAIERDHVTIVMTMHRPQDAMCCPTLTVIKRFAIRGDRLVMVSEGTY</sequence>
<reference evidence="3" key="1">
    <citation type="submission" date="2015-05" db="EMBL/GenBank/DDBJ databases">
        <title>Draft genome of Nitrosomonas communis strain Nm2.</title>
        <authorList>
            <person name="Kozlowski J.A."/>
            <person name="Kits K.D."/>
            <person name="Stein L.Y."/>
        </authorList>
    </citation>
    <scope>NUCLEOTIDE SEQUENCE [LARGE SCALE GENOMIC DNA]</scope>
    <source>
        <strain evidence="3">Nm2</strain>
    </source>
</reference>
<dbReference type="AlphaFoldDB" id="A0A0F7KBZ9"/>
<accession>A0A0F7KBZ9</accession>
<evidence type="ECO:0000313" key="4">
    <source>
        <dbReference type="Proteomes" id="UP000324176"/>
    </source>
</evidence>
<dbReference type="EMBL" id="CP011451">
    <property type="protein sequence ID" value="AKH37995.1"/>
    <property type="molecule type" value="Genomic_DNA"/>
</dbReference>
<dbReference type="KEGG" id="nco:AAW31_09505"/>
<evidence type="ECO:0000313" key="1">
    <source>
        <dbReference type="EMBL" id="AKH37995.1"/>
    </source>
</evidence>
<name>A0A0F7KBZ9_9PROT</name>
<evidence type="ECO:0000313" key="3">
    <source>
        <dbReference type="Proteomes" id="UP000034156"/>
    </source>
</evidence>
<keyword evidence="3" id="KW-1185">Reference proteome</keyword>
<dbReference type="PATRIC" id="fig|44574.3.peg.2317"/>
<dbReference type="RefSeq" id="WP_046850062.1">
    <property type="nucleotide sequence ID" value="NZ_CP011451.1"/>
</dbReference>
<reference evidence="1 3" key="2">
    <citation type="journal article" date="2016" name="Genome Announc.">
        <title>Genome Sequence of Nitrosomonas communis Strain Nm2, a Mesophilic Ammonia-Oxidizing Bacterium Isolated from Mediterranean Soil.</title>
        <authorList>
            <person name="Kozlowski J.A."/>
            <person name="Kits K.D."/>
            <person name="Stein L.Y."/>
        </authorList>
    </citation>
    <scope>NUCLEOTIDE SEQUENCE [LARGE SCALE GENOMIC DNA]</scope>
    <source>
        <strain evidence="1 3">Nm2</strain>
    </source>
</reference>